<dbReference type="EMBL" id="SDRB02008902">
    <property type="protein sequence ID" value="THG08986.1"/>
    <property type="molecule type" value="Genomic_DNA"/>
</dbReference>
<name>A0A4S4E1I0_CAMSN</name>
<keyword evidence="1" id="KW-1133">Transmembrane helix</keyword>
<organism evidence="2 3">
    <name type="scientific">Camellia sinensis var. sinensis</name>
    <name type="common">China tea</name>
    <dbReference type="NCBI Taxonomy" id="542762"/>
    <lineage>
        <taxon>Eukaryota</taxon>
        <taxon>Viridiplantae</taxon>
        <taxon>Streptophyta</taxon>
        <taxon>Embryophyta</taxon>
        <taxon>Tracheophyta</taxon>
        <taxon>Spermatophyta</taxon>
        <taxon>Magnoliopsida</taxon>
        <taxon>eudicotyledons</taxon>
        <taxon>Gunneridae</taxon>
        <taxon>Pentapetalae</taxon>
        <taxon>asterids</taxon>
        <taxon>Ericales</taxon>
        <taxon>Theaceae</taxon>
        <taxon>Camellia</taxon>
    </lineage>
</organism>
<evidence type="ECO:0008006" key="4">
    <source>
        <dbReference type="Google" id="ProtNLM"/>
    </source>
</evidence>
<keyword evidence="3" id="KW-1185">Reference proteome</keyword>
<evidence type="ECO:0000256" key="1">
    <source>
        <dbReference type="SAM" id="Phobius"/>
    </source>
</evidence>
<dbReference type="PANTHER" id="PTHR32246">
    <property type="entry name" value="INGRESSION PROTEIN FIC1"/>
    <property type="match status" value="1"/>
</dbReference>
<evidence type="ECO:0000313" key="2">
    <source>
        <dbReference type="EMBL" id="THG08986.1"/>
    </source>
</evidence>
<keyword evidence="1" id="KW-0472">Membrane</keyword>
<comment type="caution">
    <text evidence="2">The sequence shown here is derived from an EMBL/GenBank/DDBJ whole genome shotgun (WGS) entry which is preliminary data.</text>
</comment>
<feature type="transmembrane region" description="Helical" evidence="1">
    <location>
        <begin position="28"/>
        <end position="56"/>
    </location>
</feature>
<protein>
    <recommendedName>
        <fullName evidence="4">C2 domain-containing protein</fullName>
    </recommendedName>
</protein>
<dbReference type="PANTHER" id="PTHR32246:SF173">
    <property type="entry name" value="C2 DOMAIN-CONTAINING PROTEIN"/>
    <property type="match status" value="1"/>
</dbReference>
<dbReference type="AlphaFoldDB" id="A0A4S4E1I0"/>
<keyword evidence="1" id="KW-0812">Transmembrane</keyword>
<gene>
    <name evidence="2" type="ORF">TEA_016598</name>
</gene>
<evidence type="ECO:0000313" key="3">
    <source>
        <dbReference type="Proteomes" id="UP000306102"/>
    </source>
</evidence>
<sequence length="216" mass="23702">MVVFAAVLVTVILLMALVVKIHMVGSPILILVSVHMVGFLIVVPHPVVTGSVIIVVPLDIQNLGVEKSMVSLIMCISVDLWWWQEDDCRRHSRPTWNIPISFKVEEETAANQILVVDLRCCAPTGSDGDKDIGEVLVQVKDPMGSIEDNSLTYQIRTPFGNPKAKLTFMYKWAYEKVSPLAMAGVTGFTTPYEAAAATWQFNPPYPSPAPVMGPPP</sequence>
<proteinExistence type="predicted"/>
<dbReference type="Proteomes" id="UP000306102">
    <property type="component" value="Unassembled WGS sequence"/>
</dbReference>
<accession>A0A4S4E1I0</accession>
<reference evidence="2 3" key="1">
    <citation type="journal article" date="2018" name="Proc. Natl. Acad. Sci. U.S.A.">
        <title>Draft genome sequence of Camellia sinensis var. sinensis provides insights into the evolution of the tea genome and tea quality.</title>
        <authorList>
            <person name="Wei C."/>
            <person name="Yang H."/>
            <person name="Wang S."/>
            <person name="Zhao J."/>
            <person name="Liu C."/>
            <person name="Gao L."/>
            <person name="Xia E."/>
            <person name="Lu Y."/>
            <person name="Tai Y."/>
            <person name="She G."/>
            <person name="Sun J."/>
            <person name="Cao H."/>
            <person name="Tong W."/>
            <person name="Gao Q."/>
            <person name="Li Y."/>
            <person name="Deng W."/>
            <person name="Jiang X."/>
            <person name="Wang W."/>
            <person name="Chen Q."/>
            <person name="Zhang S."/>
            <person name="Li H."/>
            <person name="Wu J."/>
            <person name="Wang P."/>
            <person name="Li P."/>
            <person name="Shi C."/>
            <person name="Zheng F."/>
            <person name="Jian J."/>
            <person name="Huang B."/>
            <person name="Shan D."/>
            <person name="Shi M."/>
            <person name="Fang C."/>
            <person name="Yue Y."/>
            <person name="Li F."/>
            <person name="Li D."/>
            <person name="Wei S."/>
            <person name="Han B."/>
            <person name="Jiang C."/>
            <person name="Yin Y."/>
            <person name="Xia T."/>
            <person name="Zhang Z."/>
            <person name="Bennetzen J.L."/>
            <person name="Zhao S."/>
            <person name="Wan X."/>
        </authorList>
    </citation>
    <scope>NUCLEOTIDE SEQUENCE [LARGE SCALE GENOMIC DNA]</scope>
    <source>
        <strain evidence="3">cv. Shuchazao</strain>
        <tissue evidence="2">Leaf</tissue>
    </source>
</reference>